<dbReference type="AlphaFoldDB" id="A0AAV1JQZ3"/>
<dbReference type="PANTHER" id="PTHR31159:SF1">
    <property type="entry name" value="COMM DOMAIN-CONTAINING PROTEIN 3"/>
    <property type="match status" value="1"/>
</dbReference>
<gene>
    <name evidence="4" type="ORF">LNINA_LOCUS9864</name>
</gene>
<proteinExistence type="inferred from homology"/>
<feature type="domain" description="COMM" evidence="3">
    <location>
        <begin position="13"/>
        <end position="75"/>
    </location>
</feature>
<organism evidence="4 5">
    <name type="scientific">Leptosia nina</name>
    <dbReference type="NCBI Taxonomy" id="320188"/>
    <lineage>
        <taxon>Eukaryota</taxon>
        <taxon>Metazoa</taxon>
        <taxon>Ecdysozoa</taxon>
        <taxon>Arthropoda</taxon>
        <taxon>Hexapoda</taxon>
        <taxon>Insecta</taxon>
        <taxon>Pterygota</taxon>
        <taxon>Neoptera</taxon>
        <taxon>Endopterygota</taxon>
        <taxon>Lepidoptera</taxon>
        <taxon>Glossata</taxon>
        <taxon>Ditrysia</taxon>
        <taxon>Papilionoidea</taxon>
        <taxon>Pieridae</taxon>
        <taxon>Pierinae</taxon>
        <taxon>Leptosia</taxon>
    </lineage>
</organism>
<dbReference type="EMBL" id="CAVLEF010000083">
    <property type="protein sequence ID" value="CAK1550649.1"/>
    <property type="molecule type" value="Genomic_DNA"/>
</dbReference>
<evidence type="ECO:0000313" key="4">
    <source>
        <dbReference type="EMBL" id="CAK1550649.1"/>
    </source>
</evidence>
<evidence type="ECO:0000256" key="2">
    <source>
        <dbReference type="ARBA" id="ARBA00093469"/>
    </source>
</evidence>
<dbReference type="InterPro" id="IPR017920">
    <property type="entry name" value="COMM"/>
</dbReference>
<evidence type="ECO:0000256" key="1">
    <source>
        <dbReference type="ARBA" id="ARBA00016548"/>
    </source>
</evidence>
<dbReference type="Proteomes" id="UP001497472">
    <property type="component" value="Unassembled WGS sequence"/>
</dbReference>
<name>A0AAV1JQZ3_9NEOP</name>
<sequence length="79" mass="8921">MDSNIPDLSSLPKIIDVEWKLEVLTNTPGIGSDNLLYTIVLKTDGDDIRFTCGTQQLQDLVYKLKDLVRHCEKVKSELS</sequence>
<dbReference type="Pfam" id="PF07258">
    <property type="entry name" value="COMM_domain"/>
    <property type="match status" value="1"/>
</dbReference>
<dbReference type="PROSITE" id="PS51269">
    <property type="entry name" value="COMM"/>
    <property type="match status" value="1"/>
</dbReference>
<comment type="caution">
    <text evidence="4">The sequence shown here is derived from an EMBL/GenBank/DDBJ whole genome shotgun (WGS) entry which is preliminary data.</text>
</comment>
<reference evidence="4 5" key="1">
    <citation type="submission" date="2023-11" db="EMBL/GenBank/DDBJ databases">
        <authorList>
            <person name="Okamura Y."/>
        </authorList>
    </citation>
    <scope>NUCLEOTIDE SEQUENCE [LARGE SCALE GENOMIC DNA]</scope>
</reference>
<evidence type="ECO:0000259" key="3">
    <source>
        <dbReference type="PROSITE" id="PS51269"/>
    </source>
</evidence>
<evidence type="ECO:0000313" key="5">
    <source>
        <dbReference type="Proteomes" id="UP001497472"/>
    </source>
</evidence>
<comment type="similarity">
    <text evidence="2">Belongs to the COMM domain-containing protein 3 family.</text>
</comment>
<keyword evidence="5" id="KW-1185">Reference proteome</keyword>
<accession>A0AAV1JQZ3</accession>
<dbReference type="GO" id="GO:0006814">
    <property type="term" value="P:sodium ion transport"/>
    <property type="evidence" value="ECO:0007669"/>
    <property type="project" value="InterPro"/>
</dbReference>
<dbReference type="InterPro" id="IPR037355">
    <property type="entry name" value="COMMD3"/>
</dbReference>
<protein>
    <recommendedName>
        <fullName evidence="1">COMM domain-containing protein 3</fullName>
    </recommendedName>
</protein>
<dbReference type="PANTHER" id="PTHR31159">
    <property type="entry name" value="COMM DOMAIN-CONTAINING PROTEIN 3"/>
    <property type="match status" value="1"/>
</dbReference>